<dbReference type="EMBL" id="DXHS01000008">
    <property type="protein sequence ID" value="HIW01800.1"/>
    <property type="molecule type" value="Genomic_DNA"/>
</dbReference>
<proteinExistence type="inferred from homology"/>
<sequence length="405" mass="42801">MTIDSIREARERLAAVVQRNRLDHSSTFSAMTGGDVYLKCENLQKTGSFKVRGAYNKIAKLAEEGKTKAIVACSAGNHAQGCAFAASAMGMKATIVMPKTTPIAKINATEGYGAKAELYGDCYDDAYLRAREIEKTEGAAFIHPFDDEEVIAGQGTLGLEMLEEVPDLDCVIVPAGGGGLLAGVALAVKSINPKVSVIGVQAEGAPAIALSFREKKHIATDSVYTIADGIAVKNPGEITMKIIDKYADDVVTVSDGDIASAIIHLIERTKLVVEPAGATPLALLLSGKLNVRGKKVACLLSGGNIDVSTIGKIIDRGLVSRGRKIEFSIQLQDKPGMLEKVSHILASENANVISITYDRMSADLELGETILHIGCEVGGKEHSERVAKALTDSGLKVLENGRGGR</sequence>
<dbReference type="InterPro" id="IPR002912">
    <property type="entry name" value="ACT_dom"/>
</dbReference>
<dbReference type="InterPro" id="IPR001926">
    <property type="entry name" value="TrpB-like_PALP"/>
</dbReference>
<evidence type="ECO:0000256" key="5">
    <source>
        <dbReference type="ARBA" id="ARBA00022898"/>
    </source>
</evidence>
<comment type="similarity">
    <text evidence="3">Belongs to the serine/threonine dehydratase family.</text>
</comment>
<dbReference type="GO" id="GO:0004794">
    <property type="term" value="F:threonine deaminase activity"/>
    <property type="evidence" value="ECO:0007669"/>
    <property type="project" value="UniProtKB-EC"/>
</dbReference>
<dbReference type="PANTHER" id="PTHR48078:SF6">
    <property type="entry name" value="L-THREONINE DEHYDRATASE CATABOLIC TDCB"/>
    <property type="match status" value="1"/>
</dbReference>
<dbReference type="AlphaFoldDB" id="A0A9D1PZJ0"/>
<dbReference type="GO" id="GO:0003941">
    <property type="term" value="F:L-serine ammonia-lyase activity"/>
    <property type="evidence" value="ECO:0007669"/>
    <property type="project" value="TreeGrafter"/>
</dbReference>
<dbReference type="NCBIfam" id="TIGR01127">
    <property type="entry name" value="ilvA_1Cterm"/>
    <property type="match status" value="1"/>
</dbReference>
<dbReference type="Gene3D" id="3.40.50.1100">
    <property type="match status" value="2"/>
</dbReference>
<comment type="caution">
    <text evidence="10">The sequence shown here is derived from an EMBL/GenBank/DDBJ whole genome shotgun (WGS) entry which is preliminary data.</text>
</comment>
<dbReference type="InterPro" id="IPR036052">
    <property type="entry name" value="TrpB-like_PALP_sf"/>
</dbReference>
<evidence type="ECO:0000256" key="4">
    <source>
        <dbReference type="ARBA" id="ARBA00012096"/>
    </source>
</evidence>
<accession>A0A9D1PZJ0</accession>
<dbReference type="GO" id="GO:0006565">
    <property type="term" value="P:L-serine catabolic process"/>
    <property type="evidence" value="ECO:0007669"/>
    <property type="project" value="TreeGrafter"/>
</dbReference>
<dbReference type="Proteomes" id="UP000823990">
    <property type="component" value="Unassembled WGS sequence"/>
</dbReference>
<dbReference type="Pfam" id="PF00291">
    <property type="entry name" value="PALP"/>
    <property type="match status" value="1"/>
</dbReference>
<dbReference type="GO" id="GO:0009097">
    <property type="term" value="P:isoleucine biosynthetic process"/>
    <property type="evidence" value="ECO:0007669"/>
    <property type="project" value="TreeGrafter"/>
</dbReference>
<dbReference type="SUPFAM" id="SSF55021">
    <property type="entry name" value="ACT-like"/>
    <property type="match status" value="1"/>
</dbReference>
<feature type="domain" description="ACT" evidence="9">
    <location>
        <begin position="326"/>
        <end position="405"/>
    </location>
</feature>
<organism evidence="10 11">
    <name type="scientific">Candidatus Protoclostridium stercorigallinarum</name>
    <dbReference type="NCBI Taxonomy" id="2838741"/>
    <lineage>
        <taxon>Bacteria</taxon>
        <taxon>Bacillati</taxon>
        <taxon>Bacillota</taxon>
        <taxon>Clostridia</taxon>
        <taxon>Candidatus Protoclostridium</taxon>
    </lineage>
</organism>
<reference evidence="10" key="1">
    <citation type="journal article" date="2021" name="PeerJ">
        <title>Extensive microbial diversity within the chicken gut microbiome revealed by metagenomics and culture.</title>
        <authorList>
            <person name="Gilroy R."/>
            <person name="Ravi A."/>
            <person name="Getino M."/>
            <person name="Pursley I."/>
            <person name="Horton D.L."/>
            <person name="Alikhan N.F."/>
            <person name="Baker D."/>
            <person name="Gharbi K."/>
            <person name="Hall N."/>
            <person name="Watson M."/>
            <person name="Adriaenssens E.M."/>
            <person name="Foster-Nyarko E."/>
            <person name="Jarju S."/>
            <person name="Secka A."/>
            <person name="Antonio M."/>
            <person name="Oren A."/>
            <person name="Chaudhuri R.R."/>
            <person name="La Ragione R."/>
            <person name="Hildebrand F."/>
            <person name="Pallen M.J."/>
        </authorList>
    </citation>
    <scope>NUCLEOTIDE SEQUENCE</scope>
    <source>
        <strain evidence="10">12435</strain>
    </source>
</reference>
<evidence type="ECO:0000256" key="2">
    <source>
        <dbReference type="ARBA" id="ARBA00001933"/>
    </source>
</evidence>
<dbReference type="Gene3D" id="3.30.70.260">
    <property type="match status" value="1"/>
</dbReference>
<evidence type="ECO:0000256" key="3">
    <source>
        <dbReference type="ARBA" id="ARBA00010869"/>
    </source>
</evidence>
<keyword evidence="5" id="KW-0663">Pyridoxal phosphate</keyword>
<gene>
    <name evidence="10" type="ORF">H9892_00445</name>
</gene>
<dbReference type="InterPro" id="IPR005789">
    <property type="entry name" value="Thr_deHydtase_catblc"/>
</dbReference>
<dbReference type="PROSITE" id="PS51671">
    <property type="entry name" value="ACT"/>
    <property type="match status" value="1"/>
</dbReference>
<name>A0A9D1PZJ0_9FIRM</name>
<dbReference type="FunFam" id="3.40.50.1100:FF:000005">
    <property type="entry name" value="Threonine dehydratase catabolic"/>
    <property type="match status" value="1"/>
</dbReference>
<comment type="catalytic activity">
    <reaction evidence="1">
        <text>L-threonine = 2-oxobutanoate + NH4(+)</text>
        <dbReference type="Rhea" id="RHEA:22108"/>
        <dbReference type="ChEBI" id="CHEBI:16763"/>
        <dbReference type="ChEBI" id="CHEBI:28938"/>
        <dbReference type="ChEBI" id="CHEBI:57926"/>
        <dbReference type="EC" id="4.3.1.19"/>
    </reaction>
</comment>
<comment type="cofactor">
    <cofactor evidence="2">
        <name>pyridoxal 5'-phosphate</name>
        <dbReference type="ChEBI" id="CHEBI:597326"/>
    </cofactor>
</comment>
<dbReference type="InterPro" id="IPR044561">
    <property type="entry name" value="ACT_ThrD-II-like"/>
</dbReference>
<dbReference type="FunFam" id="3.40.50.1100:FF:000007">
    <property type="entry name" value="L-threonine dehydratase catabolic TdcB"/>
    <property type="match status" value="1"/>
</dbReference>
<keyword evidence="6 10" id="KW-0456">Lyase</keyword>
<dbReference type="InterPro" id="IPR045865">
    <property type="entry name" value="ACT-like_dom_sf"/>
</dbReference>
<evidence type="ECO:0000256" key="8">
    <source>
        <dbReference type="ARBA" id="ARBA00031427"/>
    </source>
</evidence>
<dbReference type="SUPFAM" id="SSF53686">
    <property type="entry name" value="Tryptophan synthase beta subunit-like PLP-dependent enzymes"/>
    <property type="match status" value="1"/>
</dbReference>
<reference evidence="10" key="2">
    <citation type="submission" date="2021-04" db="EMBL/GenBank/DDBJ databases">
        <authorList>
            <person name="Gilroy R."/>
        </authorList>
    </citation>
    <scope>NUCLEOTIDE SEQUENCE</scope>
    <source>
        <strain evidence="10">12435</strain>
    </source>
</reference>
<evidence type="ECO:0000259" key="9">
    <source>
        <dbReference type="PROSITE" id="PS51671"/>
    </source>
</evidence>
<evidence type="ECO:0000256" key="1">
    <source>
        <dbReference type="ARBA" id="ARBA00001274"/>
    </source>
</evidence>
<dbReference type="CDD" id="cd04886">
    <property type="entry name" value="ACT_ThrD-II-like"/>
    <property type="match status" value="1"/>
</dbReference>
<comment type="function">
    <text evidence="7">Catalyzes the anaerobic formation of alpha-ketobutyrate and ammonia from threonine in a two-step reaction. The first step involved a dehydration of threonine and a production of enamine intermediates (aminocrotonate), which tautomerizes to its imine form (iminobutyrate). Both intermediates are unstable and short-lived. The second step is the nonenzymatic hydrolysis of the enamine/imine intermediates to form 2-ketobutyrate and free ammonia. In the low water environment of the cell, the second step is accelerated by RidA.</text>
</comment>
<dbReference type="GO" id="GO:0006567">
    <property type="term" value="P:L-threonine catabolic process"/>
    <property type="evidence" value="ECO:0007669"/>
    <property type="project" value="InterPro"/>
</dbReference>
<dbReference type="CDD" id="cd01562">
    <property type="entry name" value="Thr-dehyd"/>
    <property type="match status" value="1"/>
</dbReference>
<evidence type="ECO:0000256" key="6">
    <source>
        <dbReference type="ARBA" id="ARBA00023239"/>
    </source>
</evidence>
<protein>
    <recommendedName>
        <fullName evidence="4">threonine ammonia-lyase</fullName>
        <ecNumber evidence="4">4.3.1.19</ecNumber>
    </recommendedName>
    <alternativeName>
        <fullName evidence="8">Threonine deaminase</fullName>
    </alternativeName>
</protein>
<dbReference type="InterPro" id="IPR050147">
    <property type="entry name" value="Ser/Thr_Dehydratase"/>
</dbReference>
<evidence type="ECO:0000256" key="7">
    <source>
        <dbReference type="ARBA" id="ARBA00025527"/>
    </source>
</evidence>
<dbReference type="EC" id="4.3.1.19" evidence="4"/>
<dbReference type="PANTHER" id="PTHR48078">
    <property type="entry name" value="THREONINE DEHYDRATASE, MITOCHONDRIAL-RELATED"/>
    <property type="match status" value="1"/>
</dbReference>
<evidence type="ECO:0000313" key="10">
    <source>
        <dbReference type="EMBL" id="HIW01800.1"/>
    </source>
</evidence>
<evidence type="ECO:0000313" key="11">
    <source>
        <dbReference type="Proteomes" id="UP000823990"/>
    </source>
</evidence>